<proteinExistence type="predicted"/>
<organism evidence="1">
    <name type="scientific">Anguilla anguilla</name>
    <name type="common">European freshwater eel</name>
    <name type="synonym">Muraena anguilla</name>
    <dbReference type="NCBI Taxonomy" id="7936"/>
    <lineage>
        <taxon>Eukaryota</taxon>
        <taxon>Metazoa</taxon>
        <taxon>Chordata</taxon>
        <taxon>Craniata</taxon>
        <taxon>Vertebrata</taxon>
        <taxon>Euteleostomi</taxon>
        <taxon>Actinopterygii</taxon>
        <taxon>Neopterygii</taxon>
        <taxon>Teleostei</taxon>
        <taxon>Anguilliformes</taxon>
        <taxon>Anguillidae</taxon>
        <taxon>Anguilla</taxon>
    </lineage>
</organism>
<dbReference type="AlphaFoldDB" id="A0A0E9WUJ1"/>
<evidence type="ECO:0000313" key="1">
    <source>
        <dbReference type="EMBL" id="JAH94067.1"/>
    </source>
</evidence>
<reference evidence="1" key="2">
    <citation type="journal article" date="2015" name="Fish Shellfish Immunol.">
        <title>Early steps in the European eel (Anguilla anguilla)-Vibrio vulnificus interaction in the gills: Role of the RtxA13 toxin.</title>
        <authorList>
            <person name="Callol A."/>
            <person name="Pajuelo D."/>
            <person name="Ebbesson L."/>
            <person name="Teles M."/>
            <person name="MacKenzie S."/>
            <person name="Amaro C."/>
        </authorList>
    </citation>
    <scope>NUCLEOTIDE SEQUENCE</scope>
</reference>
<name>A0A0E9WUJ1_ANGAN</name>
<protein>
    <submittedName>
        <fullName evidence="1">Uncharacterized protein</fullName>
    </submittedName>
</protein>
<dbReference type="EMBL" id="GBXM01014510">
    <property type="protein sequence ID" value="JAH94067.1"/>
    <property type="molecule type" value="Transcribed_RNA"/>
</dbReference>
<reference evidence="1" key="1">
    <citation type="submission" date="2014-11" db="EMBL/GenBank/DDBJ databases">
        <authorList>
            <person name="Amaro Gonzalez C."/>
        </authorList>
    </citation>
    <scope>NUCLEOTIDE SEQUENCE</scope>
</reference>
<sequence length="62" mass="7498">MHVYDREAITVIIDHVDISLKNVVRRVKYMVKQGYGEKKSITHERSVLFYQHVVMNIYNRYL</sequence>
<accession>A0A0E9WUJ1</accession>